<comment type="caution">
    <text evidence="1">The sequence shown here is derived from an EMBL/GenBank/DDBJ whole genome shotgun (WGS) entry which is preliminary data.</text>
</comment>
<dbReference type="Proteomes" id="UP000499080">
    <property type="component" value="Unassembled WGS sequence"/>
</dbReference>
<proteinExistence type="predicted"/>
<keyword evidence="2" id="KW-1185">Reference proteome</keyword>
<sequence>MNKTIYLIQTTILKTACHADSRCYGKPMDSKLQVKKTSVTGGTGCKQPGKKKAKERKSSRLNVFIYSAGGKSLSCYKLVYNYDELGTSAAWTNISSMVVRVQVRIF</sequence>
<accession>A0A4Y2K793</accession>
<gene>
    <name evidence="1" type="ORF">AVEN_91830_1</name>
</gene>
<dbReference type="EMBL" id="BGPR01004208">
    <property type="protein sequence ID" value="GBM97142.1"/>
    <property type="molecule type" value="Genomic_DNA"/>
</dbReference>
<evidence type="ECO:0000313" key="1">
    <source>
        <dbReference type="EMBL" id="GBM97142.1"/>
    </source>
</evidence>
<name>A0A4Y2K793_ARAVE</name>
<evidence type="ECO:0000313" key="2">
    <source>
        <dbReference type="Proteomes" id="UP000499080"/>
    </source>
</evidence>
<organism evidence="1 2">
    <name type="scientific">Araneus ventricosus</name>
    <name type="common">Orbweaver spider</name>
    <name type="synonym">Epeira ventricosa</name>
    <dbReference type="NCBI Taxonomy" id="182803"/>
    <lineage>
        <taxon>Eukaryota</taxon>
        <taxon>Metazoa</taxon>
        <taxon>Ecdysozoa</taxon>
        <taxon>Arthropoda</taxon>
        <taxon>Chelicerata</taxon>
        <taxon>Arachnida</taxon>
        <taxon>Araneae</taxon>
        <taxon>Araneomorphae</taxon>
        <taxon>Entelegynae</taxon>
        <taxon>Araneoidea</taxon>
        <taxon>Araneidae</taxon>
        <taxon>Araneus</taxon>
    </lineage>
</organism>
<reference evidence="1 2" key="1">
    <citation type="journal article" date="2019" name="Sci. Rep.">
        <title>Orb-weaving spider Araneus ventricosus genome elucidates the spidroin gene catalogue.</title>
        <authorList>
            <person name="Kono N."/>
            <person name="Nakamura H."/>
            <person name="Ohtoshi R."/>
            <person name="Moran D.A.P."/>
            <person name="Shinohara A."/>
            <person name="Yoshida Y."/>
            <person name="Fujiwara M."/>
            <person name="Mori M."/>
            <person name="Tomita M."/>
            <person name="Arakawa K."/>
        </authorList>
    </citation>
    <scope>NUCLEOTIDE SEQUENCE [LARGE SCALE GENOMIC DNA]</scope>
</reference>
<dbReference type="AlphaFoldDB" id="A0A4Y2K793"/>
<protein>
    <submittedName>
        <fullName evidence="1">Uncharacterized protein</fullName>
    </submittedName>
</protein>